<comment type="caution">
    <text evidence="2">The sequence shown here is derived from an EMBL/GenBank/DDBJ whole genome shotgun (WGS) entry which is preliminary data.</text>
</comment>
<dbReference type="PATRIC" id="fig|396597.7.peg.3353"/>
<protein>
    <submittedName>
        <fullName evidence="2">Uncharacterized protein</fullName>
    </submittedName>
</protein>
<evidence type="ECO:0000313" key="2">
    <source>
        <dbReference type="EMBL" id="EDT39783.1"/>
    </source>
</evidence>
<feature type="region of interest" description="Disordered" evidence="1">
    <location>
        <begin position="77"/>
        <end position="98"/>
    </location>
</feature>
<dbReference type="AlphaFoldDB" id="B1T9H4"/>
<dbReference type="Proteomes" id="UP000004814">
    <property type="component" value="Unassembled WGS sequence"/>
</dbReference>
<name>B1T9H4_9BURK</name>
<feature type="compositionally biased region" description="Basic and acidic residues" evidence="1">
    <location>
        <begin position="77"/>
        <end position="87"/>
    </location>
</feature>
<dbReference type="RefSeq" id="WP_006760264.1">
    <property type="nucleotide sequence ID" value="NZ_ABLK01000166.1"/>
</dbReference>
<proteinExistence type="predicted"/>
<accession>B1T9H4</accession>
<evidence type="ECO:0000256" key="1">
    <source>
        <dbReference type="SAM" id="MobiDB-lite"/>
    </source>
</evidence>
<reference evidence="2 3" key="1">
    <citation type="submission" date="2008-03" db="EMBL/GenBank/DDBJ databases">
        <title>Sequencing of the draft genome and assembly of Burkholderia ambifaria MEX-5.</title>
        <authorList>
            <consortium name="US DOE Joint Genome Institute (JGI-PGF)"/>
            <person name="Copeland A."/>
            <person name="Lucas S."/>
            <person name="Lapidus A."/>
            <person name="Glavina del Rio T."/>
            <person name="Dalin E."/>
            <person name="Tice H."/>
            <person name="Bruce D."/>
            <person name="Goodwin L."/>
            <person name="Pitluck S."/>
            <person name="Larimer F."/>
            <person name="Land M.L."/>
            <person name="Hauser L."/>
            <person name="Tiedje J."/>
            <person name="Richardson P."/>
        </authorList>
    </citation>
    <scope>NUCLEOTIDE SEQUENCE [LARGE SCALE GENOMIC DNA]</scope>
    <source>
        <strain evidence="2 3">MEX-5</strain>
    </source>
</reference>
<sequence>MHDSYNDFCFRQRESCEALERCSGRPGAHAHGRERRRAANANRIKAMRWMPMRCAMQDERMTLRACRPLGAARDIDMRKTSLERPEADGYMPSLFSTD</sequence>
<evidence type="ECO:0000313" key="3">
    <source>
        <dbReference type="Proteomes" id="UP000004814"/>
    </source>
</evidence>
<organism evidence="2 3">
    <name type="scientific">Burkholderia ambifaria MEX-5</name>
    <dbReference type="NCBI Taxonomy" id="396597"/>
    <lineage>
        <taxon>Bacteria</taxon>
        <taxon>Pseudomonadati</taxon>
        <taxon>Pseudomonadota</taxon>
        <taxon>Betaproteobacteria</taxon>
        <taxon>Burkholderiales</taxon>
        <taxon>Burkholderiaceae</taxon>
        <taxon>Burkholderia</taxon>
        <taxon>Burkholderia cepacia complex</taxon>
    </lineage>
</organism>
<gene>
    <name evidence="2" type="ORF">BamMEX5DRAFT_4440</name>
</gene>
<dbReference type="EMBL" id="ABLK01000166">
    <property type="protein sequence ID" value="EDT39783.1"/>
    <property type="molecule type" value="Genomic_DNA"/>
</dbReference>